<evidence type="ECO:0000313" key="1">
    <source>
        <dbReference type="EMBL" id="GFR75781.1"/>
    </source>
</evidence>
<sequence length="146" mass="16558">MTGVIGQIQTDRKGLGSYTAKCWTKTEGKEKRCMIILEETTADLPEWGKHPYTTRRTTLRTGIMTHSPSTQQFIVVELTEQYESKMDQVHTYKTEKYLGDLTKELGEASYRARIMPIDIGAREFEGSSAFCLLSKLLIGGNKRTKT</sequence>
<gene>
    <name evidence="1" type="ORF">ElyMa_003929000</name>
</gene>
<keyword evidence="2" id="KW-1185">Reference proteome</keyword>
<dbReference type="EMBL" id="BMAT01007981">
    <property type="protein sequence ID" value="GFR75781.1"/>
    <property type="molecule type" value="Genomic_DNA"/>
</dbReference>
<dbReference type="AlphaFoldDB" id="A0AAV4FRZ1"/>
<reference evidence="1 2" key="1">
    <citation type="journal article" date="2021" name="Elife">
        <title>Chloroplast acquisition without the gene transfer in kleptoplastic sea slugs, Plakobranchus ocellatus.</title>
        <authorList>
            <person name="Maeda T."/>
            <person name="Takahashi S."/>
            <person name="Yoshida T."/>
            <person name="Shimamura S."/>
            <person name="Takaki Y."/>
            <person name="Nagai Y."/>
            <person name="Toyoda A."/>
            <person name="Suzuki Y."/>
            <person name="Arimoto A."/>
            <person name="Ishii H."/>
            <person name="Satoh N."/>
            <person name="Nishiyama T."/>
            <person name="Hasebe M."/>
            <person name="Maruyama T."/>
            <person name="Minagawa J."/>
            <person name="Obokata J."/>
            <person name="Shigenobu S."/>
        </authorList>
    </citation>
    <scope>NUCLEOTIDE SEQUENCE [LARGE SCALE GENOMIC DNA]</scope>
</reference>
<evidence type="ECO:0000313" key="2">
    <source>
        <dbReference type="Proteomes" id="UP000762676"/>
    </source>
</evidence>
<dbReference type="Proteomes" id="UP000762676">
    <property type="component" value="Unassembled WGS sequence"/>
</dbReference>
<comment type="caution">
    <text evidence="1">The sequence shown here is derived from an EMBL/GenBank/DDBJ whole genome shotgun (WGS) entry which is preliminary data.</text>
</comment>
<name>A0AAV4FRZ1_9GAST</name>
<protein>
    <submittedName>
        <fullName evidence="1">Polyprotein</fullName>
    </submittedName>
</protein>
<organism evidence="1 2">
    <name type="scientific">Elysia marginata</name>
    <dbReference type="NCBI Taxonomy" id="1093978"/>
    <lineage>
        <taxon>Eukaryota</taxon>
        <taxon>Metazoa</taxon>
        <taxon>Spiralia</taxon>
        <taxon>Lophotrochozoa</taxon>
        <taxon>Mollusca</taxon>
        <taxon>Gastropoda</taxon>
        <taxon>Heterobranchia</taxon>
        <taxon>Euthyneura</taxon>
        <taxon>Panpulmonata</taxon>
        <taxon>Sacoglossa</taxon>
        <taxon>Placobranchoidea</taxon>
        <taxon>Plakobranchidae</taxon>
        <taxon>Elysia</taxon>
    </lineage>
</organism>
<accession>A0AAV4FRZ1</accession>
<proteinExistence type="predicted"/>